<gene>
    <name evidence="7" type="primary">murE</name>
    <name evidence="12" type="ORF">Rrhod_3641</name>
</gene>
<feature type="binding site" evidence="7">
    <location>
        <position position="30"/>
    </location>
    <ligand>
        <name>UDP-N-acetyl-alpha-D-muramoyl-L-alanyl-D-glutamate</name>
        <dbReference type="ChEBI" id="CHEBI:83900"/>
    </ligand>
</feature>
<comment type="PTM">
    <text evidence="7">Carboxylation is probably crucial for Mg(2+) binding and, consequently, for the gamma-phosphate positioning of ATP.</text>
</comment>
<dbReference type="InterPro" id="IPR036615">
    <property type="entry name" value="Mur_ligase_C_dom_sf"/>
</dbReference>
<keyword evidence="13" id="KW-1185">Reference proteome</keyword>
<name>R7WIK6_9NOCA</name>
<dbReference type="eggNOG" id="COG0769">
    <property type="taxonomic scope" value="Bacteria"/>
</dbReference>
<dbReference type="InterPro" id="IPR005761">
    <property type="entry name" value="UDP-N-AcMur-Glu-dNH2Pim_ligase"/>
</dbReference>
<keyword evidence="7" id="KW-0547">Nucleotide-binding</keyword>
<feature type="binding site" evidence="7">
    <location>
        <begin position="107"/>
        <end position="113"/>
    </location>
    <ligand>
        <name>ATP</name>
        <dbReference type="ChEBI" id="CHEBI:30616"/>
    </ligand>
</feature>
<evidence type="ECO:0000256" key="7">
    <source>
        <dbReference type="HAMAP-Rule" id="MF_00208"/>
    </source>
</evidence>
<dbReference type="SUPFAM" id="SSF63418">
    <property type="entry name" value="MurE/MurF N-terminal domain"/>
    <property type="match status" value="1"/>
</dbReference>
<dbReference type="HAMAP" id="MF_00208">
    <property type="entry name" value="MurE"/>
    <property type="match status" value="1"/>
</dbReference>
<dbReference type="InterPro" id="IPR013221">
    <property type="entry name" value="Mur_ligase_cen"/>
</dbReference>
<evidence type="ECO:0000256" key="6">
    <source>
        <dbReference type="ARBA" id="ARBA00023316"/>
    </source>
</evidence>
<comment type="cofactor">
    <cofactor evidence="7">
        <name>Mg(2+)</name>
        <dbReference type="ChEBI" id="CHEBI:18420"/>
    </cofactor>
</comment>
<dbReference type="AlphaFoldDB" id="R7WIK6"/>
<dbReference type="GO" id="GO:0005737">
    <property type="term" value="C:cytoplasm"/>
    <property type="evidence" value="ECO:0007669"/>
    <property type="project" value="UniProtKB-SubCell"/>
</dbReference>
<comment type="similarity">
    <text evidence="1 7">Belongs to the MurCDEF family. MurE subfamily.</text>
</comment>
<keyword evidence="7" id="KW-0963">Cytoplasm</keyword>
<comment type="caution">
    <text evidence="7">Lacks conserved residue(s) required for the propagation of feature annotation.</text>
</comment>
<dbReference type="EMBL" id="APMY01000109">
    <property type="protein sequence ID" value="EOM75028.1"/>
    <property type="molecule type" value="Genomic_DNA"/>
</dbReference>
<evidence type="ECO:0000259" key="10">
    <source>
        <dbReference type="Pfam" id="PF02875"/>
    </source>
</evidence>
<evidence type="ECO:0000313" key="12">
    <source>
        <dbReference type="EMBL" id="EOM75028.1"/>
    </source>
</evidence>
<evidence type="ECO:0000313" key="13">
    <source>
        <dbReference type="Proteomes" id="UP000013525"/>
    </source>
</evidence>
<feature type="domain" description="Mur ligase N-terminal catalytic" evidence="9">
    <location>
        <begin position="23"/>
        <end position="70"/>
    </location>
</feature>
<dbReference type="GO" id="GO:0008360">
    <property type="term" value="P:regulation of cell shape"/>
    <property type="evidence" value="ECO:0007669"/>
    <property type="project" value="UniProtKB-KW"/>
</dbReference>
<keyword evidence="5 7" id="KW-0131">Cell cycle</keyword>
<comment type="subcellular location">
    <subcellularLocation>
        <location evidence="7 8">Cytoplasm</location>
    </subcellularLocation>
</comment>
<feature type="binding site" evidence="7">
    <location>
        <position position="184"/>
    </location>
    <ligand>
        <name>UDP-N-acetyl-alpha-D-muramoyl-L-alanyl-D-glutamate</name>
        <dbReference type="ChEBI" id="CHEBI:83900"/>
    </ligand>
</feature>
<organism evidence="12 13">
    <name type="scientific">Rhodococcus rhodnii LMG 5362</name>
    <dbReference type="NCBI Taxonomy" id="1273125"/>
    <lineage>
        <taxon>Bacteria</taxon>
        <taxon>Bacillati</taxon>
        <taxon>Actinomycetota</taxon>
        <taxon>Actinomycetes</taxon>
        <taxon>Mycobacteriales</taxon>
        <taxon>Nocardiaceae</taxon>
        <taxon>Rhodococcus</taxon>
    </lineage>
</organism>
<accession>R7WIK6</accession>
<feature type="domain" description="Mur ligase central" evidence="11">
    <location>
        <begin position="105"/>
        <end position="304"/>
    </location>
</feature>
<reference evidence="12 13" key="1">
    <citation type="journal article" date="2013" name="Genome Announc.">
        <title>Draft Genome Sequence of Rhodococcus rhodnii Strain LMG5362, a Symbiont of Rhodnius prolixus (Hemiptera, Reduviidae, Triatominae), the Principle Vector of Trypanosoma cruzi.</title>
        <authorList>
            <person name="Pachebat J.A."/>
            <person name="van Keulen G."/>
            <person name="Whitten M.M."/>
            <person name="Girdwood S."/>
            <person name="Del Sol R."/>
            <person name="Dyson P.J."/>
            <person name="Facey P.D."/>
        </authorList>
    </citation>
    <scope>NUCLEOTIDE SEQUENCE [LARGE SCALE GENOMIC DNA]</scope>
    <source>
        <strain evidence="12 13">LMG 5362</strain>
    </source>
</reference>
<keyword evidence="7 12" id="KW-0436">Ligase</keyword>
<keyword evidence="7" id="KW-0460">Magnesium</keyword>
<dbReference type="Gene3D" id="3.40.1390.10">
    <property type="entry name" value="MurE/MurF, N-terminal domain"/>
    <property type="match status" value="1"/>
</dbReference>
<feature type="binding site" evidence="7">
    <location>
        <position position="182"/>
    </location>
    <ligand>
        <name>UDP-N-acetyl-alpha-D-muramoyl-L-alanyl-D-glutamate</name>
        <dbReference type="ChEBI" id="CHEBI:83900"/>
    </ligand>
</feature>
<feature type="binding site" evidence="7">
    <location>
        <begin position="149"/>
        <end position="150"/>
    </location>
    <ligand>
        <name>UDP-N-acetyl-alpha-D-muramoyl-L-alanyl-D-glutamate</name>
        <dbReference type="ChEBI" id="CHEBI:83900"/>
    </ligand>
</feature>
<protein>
    <recommendedName>
        <fullName evidence="7">UDP-N-acetylmuramyl-tripeptide synthetase</fullName>
        <ecNumber evidence="7">6.3.2.-</ecNumber>
    </recommendedName>
    <alternativeName>
        <fullName evidence="7">UDP-MurNAc-tripeptide synthetase</fullName>
    </alternativeName>
</protein>
<dbReference type="SUPFAM" id="SSF53623">
    <property type="entry name" value="MurD-like peptide ligases, catalytic domain"/>
    <property type="match status" value="1"/>
</dbReference>
<dbReference type="InterPro" id="IPR004101">
    <property type="entry name" value="Mur_ligase_C"/>
</dbReference>
<dbReference type="PANTHER" id="PTHR23135:SF4">
    <property type="entry name" value="UDP-N-ACETYLMURAMOYL-L-ALANYL-D-GLUTAMATE--2,6-DIAMINOPIMELATE LIGASE MURE HOMOLOG, CHLOROPLASTIC"/>
    <property type="match status" value="1"/>
</dbReference>
<evidence type="ECO:0000259" key="11">
    <source>
        <dbReference type="Pfam" id="PF08245"/>
    </source>
</evidence>
<dbReference type="UniPathway" id="UPA00219"/>
<evidence type="ECO:0000256" key="4">
    <source>
        <dbReference type="ARBA" id="ARBA00022984"/>
    </source>
</evidence>
<proteinExistence type="inferred from homology"/>
<dbReference type="Gene3D" id="3.40.1190.10">
    <property type="entry name" value="Mur-like, catalytic domain"/>
    <property type="match status" value="1"/>
</dbReference>
<dbReference type="Pfam" id="PF02875">
    <property type="entry name" value="Mur_ligase_C"/>
    <property type="match status" value="1"/>
</dbReference>
<dbReference type="GO" id="GO:0000287">
    <property type="term" value="F:magnesium ion binding"/>
    <property type="evidence" value="ECO:0007669"/>
    <property type="project" value="UniProtKB-UniRule"/>
</dbReference>
<dbReference type="Pfam" id="PF01225">
    <property type="entry name" value="Mur_ligase"/>
    <property type="match status" value="1"/>
</dbReference>
<dbReference type="Proteomes" id="UP000013525">
    <property type="component" value="Unassembled WGS sequence"/>
</dbReference>
<dbReference type="InterPro" id="IPR035911">
    <property type="entry name" value="MurE/MurF_N"/>
</dbReference>
<evidence type="ECO:0000256" key="2">
    <source>
        <dbReference type="ARBA" id="ARBA00022618"/>
    </source>
</evidence>
<dbReference type="Pfam" id="PF08245">
    <property type="entry name" value="Mur_ligase_M"/>
    <property type="match status" value="1"/>
</dbReference>
<dbReference type="InterPro" id="IPR000713">
    <property type="entry name" value="Mur_ligase_N"/>
</dbReference>
<dbReference type="Gene3D" id="3.90.190.20">
    <property type="entry name" value="Mur ligase, C-terminal domain"/>
    <property type="match status" value="1"/>
</dbReference>
<dbReference type="GO" id="GO:0005524">
    <property type="term" value="F:ATP binding"/>
    <property type="evidence" value="ECO:0007669"/>
    <property type="project" value="UniProtKB-UniRule"/>
</dbReference>
<keyword evidence="7" id="KW-0067">ATP-binding</keyword>
<dbReference type="InterPro" id="IPR036565">
    <property type="entry name" value="Mur-like_cat_sf"/>
</dbReference>
<sequence>MADLARRLGTGIVGDPAAAGLAVTGIGDDSRTLAAGDAYVALPGEHRHGLDFEEQAAAAGAVVVVSDRPARTLPTLLTATPRAEVGPLAAWFHGSPSHRLSVLGVTGTNGKTSTAHFVDAGLTATGASSGLICGTCIRGPGLDVVPERTTPEATTLQRTLAHFVREGVGACAMEVSSHAVVQHRVDGTRYHVMAFTNLGHDHLDYHGSMEQYFAAKAAMFTPDRTAAAAIDIDDPYGARLAATTRVATWTCSLRHPAADVYADRIECDGAGSRFVVHSPSGDVAVALTTLGPHQVANAVVALTALLADGRDVEAAAAGIAAMHGVPGRCEPVWAGQRYLALVDYMHNPHWQRALLPYLRTLASGRLILVLGARGCRDHTKRAPLGRAAAEYADLVVVTDDSPEDEDPAALRAAVLAGAHEVRDPHTRVVEIPDRRTAFDEAVTAAGPGDVVVVAGRGTDPVQRFGSRVVRFDDHAQLHGAIVADRPRTR</sequence>
<evidence type="ECO:0000256" key="8">
    <source>
        <dbReference type="RuleBase" id="RU004135"/>
    </source>
</evidence>
<dbReference type="GO" id="GO:0016881">
    <property type="term" value="F:acid-amino acid ligase activity"/>
    <property type="evidence" value="ECO:0007669"/>
    <property type="project" value="UniProtKB-UniRule"/>
</dbReference>
<keyword evidence="3 7" id="KW-0133">Cell shape</keyword>
<feature type="domain" description="Mur ligase C-terminal" evidence="10">
    <location>
        <begin position="327"/>
        <end position="457"/>
    </location>
</feature>
<keyword evidence="6 7" id="KW-0961">Cell wall biogenesis/degradation</keyword>
<dbReference type="GO" id="GO:0071555">
    <property type="term" value="P:cell wall organization"/>
    <property type="evidence" value="ECO:0007669"/>
    <property type="project" value="UniProtKB-KW"/>
</dbReference>
<evidence type="ECO:0000256" key="1">
    <source>
        <dbReference type="ARBA" id="ARBA00005898"/>
    </source>
</evidence>
<dbReference type="PANTHER" id="PTHR23135">
    <property type="entry name" value="MUR LIGASE FAMILY MEMBER"/>
    <property type="match status" value="1"/>
</dbReference>
<feature type="binding site" evidence="7">
    <location>
        <position position="176"/>
    </location>
    <ligand>
        <name>UDP-N-acetyl-alpha-D-muramoyl-L-alanyl-D-glutamate</name>
        <dbReference type="ChEBI" id="CHEBI:83900"/>
    </ligand>
</feature>
<comment type="caution">
    <text evidence="12">The sequence shown here is derived from an EMBL/GenBank/DDBJ whole genome shotgun (WGS) entry which is preliminary data.</text>
</comment>
<evidence type="ECO:0000259" key="9">
    <source>
        <dbReference type="Pfam" id="PF01225"/>
    </source>
</evidence>
<dbReference type="PATRIC" id="fig|1273125.3.peg.3468"/>
<keyword evidence="4 7" id="KW-0573">Peptidoglycan synthesis</keyword>
<dbReference type="GO" id="GO:0051301">
    <property type="term" value="P:cell division"/>
    <property type="evidence" value="ECO:0007669"/>
    <property type="project" value="UniProtKB-KW"/>
</dbReference>
<comment type="function">
    <text evidence="7">Catalyzes the addition of an amino acid to the nucleotide precursor UDP-N-acetylmuramoyl-L-alanyl-D-glutamate (UMAG) in the biosynthesis of bacterial cell-wall peptidoglycan.</text>
</comment>
<dbReference type="EC" id="6.3.2.-" evidence="7"/>
<feature type="modified residue" description="N6-carboxylysine" evidence="7">
    <location>
        <position position="216"/>
    </location>
</feature>
<keyword evidence="2 7" id="KW-0132">Cell division</keyword>
<dbReference type="SUPFAM" id="SSF53244">
    <property type="entry name" value="MurD-like peptide ligases, peptide-binding domain"/>
    <property type="match status" value="1"/>
</dbReference>
<dbReference type="NCBIfam" id="TIGR01085">
    <property type="entry name" value="murE"/>
    <property type="match status" value="1"/>
</dbReference>
<evidence type="ECO:0000256" key="3">
    <source>
        <dbReference type="ARBA" id="ARBA00022960"/>
    </source>
</evidence>
<evidence type="ECO:0000256" key="5">
    <source>
        <dbReference type="ARBA" id="ARBA00023306"/>
    </source>
</evidence>
<comment type="pathway">
    <text evidence="7 8">Cell wall biogenesis; peptidoglycan biosynthesis.</text>
</comment>
<dbReference type="GO" id="GO:0009252">
    <property type="term" value="P:peptidoglycan biosynthetic process"/>
    <property type="evidence" value="ECO:0007669"/>
    <property type="project" value="UniProtKB-UniRule"/>
</dbReference>